<gene>
    <name evidence="1" type="ORF">J3D65DRAFT_602036</name>
</gene>
<organism evidence="1 2">
    <name type="scientific">Phyllosticta citribraziliensis</name>
    <dbReference type="NCBI Taxonomy" id="989973"/>
    <lineage>
        <taxon>Eukaryota</taxon>
        <taxon>Fungi</taxon>
        <taxon>Dikarya</taxon>
        <taxon>Ascomycota</taxon>
        <taxon>Pezizomycotina</taxon>
        <taxon>Dothideomycetes</taxon>
        <taxon>Dothideomycetes incertae sedis</taxon>
        <taxon>Botryosphaeriales</taxon>
        <taxon>Phyllostictaceae</taxon>
        <taxon>Phyllosticta</taxon>
    </lineage>
</organism>
<accession>A0ABR1LZT7</accession>
<proteinExistence type="predicted"/>
<comment type="caution">
    <text evidence="1">The sequence shown here is derived from an EMBL/GenBank/DDBJ whole genome shotgun (WGS) entry which is preliminary data.</text>
</comment>
<dbReference type="RefSeq" id="XP_066657302.1">
    <property type="nucleotide sequence ID" value="XM_066798082.1"/>
</dbReference>
<keyword evidence="2" id="KW-1185">Reference proteome</keyword>
<name>A0ABR1LZT7_9PEZI</name>
<sequence length="237" mass="26591">MWRTLTCRDRYTAVPLSPSLIITLPTSTVVMTHAFRPSNNRCGTDATTTNLDDRFQRICQWAALNEVDVRVVGEKQLEQLVTELRVKNKTAKKLVKRCMRLLAGSLGWIVAGTTELKPASQRVWPLWTKGWLRSDWNGSIDEPGDSEKQRIARWWAIIQDGFVEGGGGGEEDSDAVSDVDAAEMSTKADNNSCGKNDQDILDTLLEYLYPGNEDEKSLVMETLLGPGGGRRRYEWLL</sequence>
<evidence type="ECO:0000313" key="1">
    <source>
        <dbReference type="EMBL" id="KAK7540031.1"/>
    </source>
</evidence>
<evidence type="ECO:0000313" key="2">
    <source>
        <dbReference type="Proteomes" id="UP001360953"/>
    </source>
</evidence>
<dbReference type="EMBL" id="JBBPEH010000004">
    <property type="protein sequence ID" value="KAK7540031.1"/>
    <property type="molecule type" value="Genomic_DNA"/>
</dbReference>
<reference evidence="1 2" key="1">
    <citation type="submission" date="2024-04" db="EMBL/GenBank/DDBJ databases">
        <title>Phyllosticta paracitricarpa is synonymous to the EU quarantine fungus P. citricarpa based on phylogenomic analyses.</title>
        <authorList>
            <consortium name="Lawrence Berkeley National Laboratory"/>
            <person name="Van ingen-buijs V.A."/>
            <person name="Van westerhoven A.C."/>
            <person name="Haridas S."/>
            <person name="Skiadas P."/>
            <person name="Martin F."/>
            <person name="Groenewald J.Z."/>
            <person name="Crous P.W."/>
            <person name="Seidl M.F."/>
        </authorList>
    </citation>
    <scope>NUCLEOTIDE SEQUENCE [LARGE SCALE GENOMIC DNA]</scope>
    <source>
        <strain evidence="1 2">CPC 17464</strain>
    </source>
</reference>
<dbReference type="Proteomes" id="UP001360953">
    <property type="component" value="Unassembled WGS sequence"/>
</dbReference>
<protein>
    <submittedName>
        <fullName evidence="1">Uncharacterized protein</fullName>
    </submittedName>
</protein>
<dbReference type="GeneID" id="92030988"/>